<dbReference type="SMART" id="SM00448">
    <property type="entry name" value="REC"/>
    <property type="match status" value="1"/>
</dbReference>
<evidence type="ECO:0000313" key="6">
    <source>
        <dbReference type="EMBL" id="AGW12862.1"/>
    </source>
</evidence>
<dbReference type="Pfam" id="PF00990">
    <property type="entry name" value="GGDEF"/>
    <property type="match status" value="1"/>
</dbReference>
<dbReference type="FunFam" id="3.30.70.270:FF:000001">
    <property type="entry name" value="Diguanylate cyclase domain protein"/>
    <property type="match status" value="1"/>
</dbReference>
<dbReference type="SUPFAM" id="SSF55073">
    <property type="entry name" value="Nucleotide cyclase"/>
    <property type="match status" value="1"/>
</dbReference>
<dbReference type="PROSITE" id="PS50110">
    <property type="entry name" value="RESPONSE_REGULATORY"/>
    <property type="match status" value="1"/>
</dbReference>
<dbReference type="EMBL" id="CP006585">
    <property type="protein sequence ID" value="AGW12862.1"/>
    <property type="molecule type" value="Genomic_DNA"/>
</dbReference>
<dbReference type="InterPro" id="IPR029787">
    <property type="entry name" value="Nucleotide_cyclase"/>
</dbReference>
<gene>
    <name evidence="6" type="ORF">DGI_0983</name>
</gene>
<dbReference type="GO" id="GO:0005886">
    <property type="term" value="C:plasma membrane"/>
    <property type="evidence" value="ECO:0007669"/>
    <property type="project" value="TreeGrafter"/>
</dbReference>
<reference evidence="7" key="2">
    <citation type="submission" date="2013-07" db="EMBL/GenBank/DDBJ databases">
        <authorList>
            <person name="Morais-Silva F.O."/>
            <person name="Rezende A.M."/>
            <person name="Pimentel C."/>
            <person name="Resende D.M."/>
            <person name="Santos C.I."/>
            <person name="Clemente C."/>
            <person name="de Oliveira L.M."/>
            <person name="da Silva S.M."/>
            <person name="Costa D.A."/>
            <person name="Varela-Raposo A."/>
            <person name="Horacio E.C.A."/>
            <person name="Matos M."/>
            <person name="Flores O."/>
            <person name="Ruiz J.C."/>
            <person name="Rodrigues-Pousada C."/>
        </authorList>
    </citation>
    <scope>NUCLEOTIDE SEQUENCE [LARGE SCALE GENOMIC DNA]</scope>
    <source>
        <strain evidence="7">ATCC 19364 / DSM 1382 / NCIMB 9332 / VKM B-1759</strain>
    </source>
</reference>
<comment type="catalytic activity">
    <reaction evidence="2">
        <text>2 GTP = 3',3'-c-di-GMP + 2 diphosphate</text>
        <dbReference type="Rhea" id="RHEA:24898"/>
        <dbReference type="ChEBI" id="CHEBI:33019"/>
        <dbReference type="ChEBI" id="CHEBI:37565"/>
        <dbReference type="ChEBI" id="CHEBI:58805"/>
        <dbReference type="EC" id="2.7.7.65"/>
    </reaction>
</comment>
<dbReference type="SMART" id="SM00267">
    <property type="entry name" value="GGDEF"/>
    <property type="match status" value="1"/>
</dbReference>
<dbReference type="SUPFAM" id="SSF52172">
    <property type="entry name" value="CheY-like"/>
    <property type="match status" value="1"/>
</dbReference>
<dbReference type="CDD" id="cd01949">
    <property type="entry name" value="GGDEF"/>
    <property type="match status" value="1"/>
</dbReference>
<dbReference type="InterPro" id="IPR011006">
    <property type="entry name" value="CheY-like_superfamily"/>
</dbReference>
<evidence type="ECO:0000256" key="3">
    <source>
        <dbReference type="PROSITE-ProRule" id="PRU00169"/>
    </source>
</evidence>
<dbReference type="Proteomes" id="UP000016587">
    <property type="component" value="Chromosome"/>
</dbReference>
<sequence length="314" mass="34700">MQQTGTRQRVLIVDDVAMNRAILGESLQRDYDTLYAEDGETALELAAADPAPDLILLDIILPGMNGHEVLRRLKAHPRTRNIPVVFITVKGEEEHEQRGLELGAVDYISKPFSLPIVRARVRTHLELKRHRDMLEDLSTQDGLTGIPNRRRFDEVFTREFRRAQREETPLGLVLADIDFFKAFNDHYGHLAGDDCLRNVAGILSHSLRRPMDVLARYGGEEFAIILPNTDLPGAVIVAECLRKAVETLGIPHACSPHGRVTASFGVAAIHPCAGAPLAPDCPEPETLFSLADQRLYQAKAAGRNAVAAETPEGR</sequence>
<evidence type="ECO:0000259" key="5">
    <source>
        <dbReference type="PROSITE" id="PS50887"/>
    </source>
</evidence>
<evidence type="ECO:0000313" key="7">
    <source>
        <dbReference type="Proteomes" id="UP000016587"/>
    </source>
</evidence>
<dbReference type="InterPro" id="IPR000160">
    <property type="entry name" value="GGDEF_dom"/>
</dbReference>
<dbReference type="eggNOG" id="COG3706">
    <property type="taxonomic scope" value="Bacteria"/>
</dbReference>
<dbReference type="InterPro" id="IPR050469">
    <property type="entry name" value="Diguanylate_Cyclase"/>
</dbReference>
<dbReference type="GO" id="GO:0052621">
    <property type="term" value="F:diguanylate cyclase activity"/>
    <property type="evidence" value="ECO:0007669"/>
    <property type="project" value="UniProtKB-EC"/>
</dbReference>
<dbReference type="NCBIfam" id="TIGR00254">
    <property type="entry name" value="GGDEF"/>
    <property type="match status" value="1"/>
</dbReference>
<dbReference type="OrthoDB" id="9778432at2"/>
<dbReference type="InterPro" id="IPR043128">
    <property type="entry name" value="Rev_trsase/Diguanyl_cyclase"/>
</dbReference>
<dbReference type="GO" id="GO:0000160">
    <property type="term" value="P:phosphorelay signal transduction system"/>
    <property type="evidence" value="ECO:0007669"/>
    <property type="project" value="InterPro"/>
</dbReference>
<dbReference type="GO" id="GO:1902201">
    <property type="term" value="P:negative regulation of bacterial-type flagellum-dependent cell motility"/>
    <property type="evidence" value="ECO:0007669"/>
    <property type="project" value="TreeGrafter"/>
</dbReference>
<dbReference type="KEGG" id="dgg:DGI_0983"/>
<dbReference type="PROSITE" id="PS50887">
    <property type="entry name" value="GGDEF"/>
    <property type="match status" value="1"/>
</dbReference>
<dbReference type="GO" id="GO:0043709">
    <property type="term" value="P:cell adhesion involved in single-species biofilm formation"/>
    <property type="evidence" value="ECO:0007669"/>
    <property type="project" value="TreeGrafter"/>
</dbReference>
<accession>T2GAB3</accession>
<evidence type="ECO:0000259" key="4">
    <source>
        <dbReference type="PROSITE" id="PS50110"/>
    </source>
</evidence>
<keyword evidence="7" id="KW-1185">Reference proteome</keyword>
<name>T2GAB3_MEGG1</name>
<dbReference type="AlphaFoldDB" id="T2GAB3"/>
<dbReference type="PANTHER" id="PTHR45138">
    <property type="entry name" value="REGULATORY COMPONENTS OF SENSORY TRANSDUCTION SYSTEM"/>
    <property type="match status" value="1"/>
</dbReference>
<dbReference type="Pfam" id="PF00072">
    <property type="entry name" value="Response_reg"/>
    <property type="match status" value="1"/>
</dbReference>
<dbReference type="PANTHER" id="PTHR45138:SF9">
    <property type="entry name" value="DIGUANYLATE CYCLASE DGCM-RELATED"/>
    <property type="match status" value="1"/>
</dbReference>
<proteinExistence type="predicted"/>
<evidence type="ECO:0000256" key="2">
    <source>
        <dbReference type="ARBA" id="ARBA00034247"/>
    </source>
</evidence>
<keyword evidence="3" id="KW-0597">Phosphoprotein</keyword>
<dbReference type="RefSeq" id="WP_021759592.1">
    <property type="nucleotide sequence ID" value="NC_022444.1"/>
</dbReference>
<protein>
    <recommendedName>
        <fullName evidence="1">diguanylate cyclase</fullName>
        <ecNumber evidence="1">2.7.7.65</ecNumber>
    </recommendedName>
</protein>
<organism evidence="6 7">
    <name type="scientific">Megalodesulfovibrio gigas (strain ATCC 19364 / DSM 1382 / NCIMB 9332 / VKM B-1759)</name>
    <name type="common">Desulfovibrio gigas</name>
    <dbReference type="NCBI Taxonomy" id="1121448"/>
    <lineage>
        <taxon>Bacteria</taxon>
        <taxon>Pseudomonadati</taxon>
        <taxon>Thermodesulfobacteriota</taxon>
        <taxon>Desulfovibrionia</taxon>
        <taxon>Desulfovibrionales</taxon>
        <taxon>Desulfovibrionaceae</taxon>
        <taxon>Megalodesulfovibrio</taxon>
    </lineage>
</organism>
<reference evidence="6 7" key="1">
    <citation type="journal article" date="2013" name="J. Bacteriol.">
        <title>Roles of HynAB and Ech, the only two hydrogenases found in the model sulfate reducer Desulfovibrio gigas.</title>
        <authorList>
            <person name="Morais-Silva F.O."/>
            <person name="Santos C.I."/>
            <person name="Rodrigues R."/>
            <person name="Pereira I.A."/>
            <person name="Rodrigues-Pousada C."/>
        </authorList>
    </citation>
    <scope>NUCLEOTIDE SEQUENCE [LARGE SCALE GENOMIC DNA]</scope>
    <source>
        <strain evidence="7">ATCC 19364 / DSM 1382 / NCIMB 9332 / VKM B-1759</strain>
    </source>
</reference>
<dbReference type="HOGENOM" id="CLU_000445_11_28_7"/>
<dbReference type="PATRIC" id="fig|1121448.10.peg.988"/>
<feature type="domain" description="Response regulatory" evidence="4">
    <location>
        <begin position="9"/>
        <end position="125"/>
    </location>
</feature>
<dbReference type="Gene3D" id="3.30.70.270">
    <property type="match status" value="1"/>
</dbReference>
<dbReference type="Gene3D" id="3.40.50.2300">
    <property type="match status" value="1"/>
</dbReference>
<feature type="domain" description="GGDEF" evidence="5">
    <location>
        <begin position="168"/>
        <end position="311"/>
    </location>
</feature>
<dbReference type="STRING" id="1121448.DGI_0983"/>
<dbReference type="EC" id="2.7.7.65" evidence="1"/>
<evidence type="ECO:0000256" key="1">
    <source>
        <dbReference type="ARBA" id="ARBA00012528"/>
    </source>
</evidence>
<dbReference type="InterPro" id="IPR001789">
    <property type="entry name" value="Sig_transdc_resp-reg_receiver"/>
</dbReference>
<feature type="modified residue" description="4-aspartylphosphate" evidence="3">
    <location>
        <position position="58"/>
    </location>
</feature>